<dbReference type="RefSeq" id="WP_259628144.1">
    <property type="nucleotide sequence ID" value="NZ_JANYMP010000025.1"/>
</dbReference>
<accession>A0A9X3AIK9</accession>
<protein>
    <submittedName>
        <fullName evidence="1">Uncharacterized protein</fullName>
    </submittedName>
</protein>
<evidence type="ECO:0000313" key="1">
    <source>
        <dbReference type="EMBL" id="MCS7482686.1"/>
    </source>
</evidence>
<proteinExistence type="predicted"/>
<dbReference type="Proteomes" id="UP001141259">
    <property type="component" value="Unassembled WGS sequence"/>
</dbReference>
<name>A0A9X3AIK9_9PSEU</name>
<sequence length="326" mass="37096">MKIILDTNIWSSIGDEGVVHEFNDLMRSCSLQVLMPPSTLVEVVRIPAAEVRQRIVHALVKGSKNRLPTEAESESNEVVDTIRKFRPQWMRRMPDTAKVASLNGFWTKRIWRAALEDSTPLYNYQLRHPGAQDYMVSQQKAQRKTLLRDQFQVRPLTALLATALPEAPESYIAGWSGSAVEPWRIESRDISWHELVDVAGPAMVTKEDATVADWVGAYVDLSQLRSDRADFTRLWVEDAQIEFMRRQWTRWAVRTMQTDRKVTNGNPADEQHSSYLVDCDLFLSADASYIAVLNAVREDAPFPFVEARLVSGDRTVPVLERIAAVL</sequence>
<comment type="caution">
    <text evidence="1">The sequence shown here is derived from an EMBL/GenBank/DDBJ whole genome shotgun (WGS) entry which is preliminary data.</text>
</comment>
<organism evidence="1 2">
    <name type="scientific">Umezawaea endophytica</name>
    <dbReference type="NCBI Taxonomy" id="1654476"/>
    <lineage>
        <taxon>Bacteria</taxon>
        <taxon>Bacillati</taxon>
        <taxon>Actinomycetota</taxon>
        <taxon>Actinomycetes</taxon>
        <taxon>Pseudonocardiales</taxon>
        <taxon>Pseudonocardiaceae</taxon>
        <taxon>Umezawaea</taxon>
    </lineage>
</organism>
<reference evidence="1" key="1">
    <citation type="submission" date="2022-08" db="EMBL/GenBank/DDBJ databases">
        <authorList>
            <person name="Tistechok S."/>
            <person name="Samborskyy M."/>
            <person name="Roman I."/>
        </authorList>
    </citation>
    <scope>NUCLEOTIDE SEQUENCE</scope>
    <source>
        <strain evidence="1">DSM 103496</strain>
    </source>
</reference>
<evidence type="ECO:0000313" key="2">
    <source>
        <dbReference type="Proteomes" id="UP001141259"/>
    </source>
</evidence>
<gene>
    <name evidence="1" type="ORF">NZH93_38065</name>
</gene>
<dbReference type="EMBL" id="JANYMP010000025">
    <property type="protein sequence ID" value="MCS7482686.1"/>
    <property type="molecule type" value="Genomic_DNA"/>
</dbReference>
<keyword evidence="2" id="KW-1185">Reference proteome</keyword>
<dbReference type="AlphaFoldDB" id="A0A9X3AIK9"/>